<accession>A0A067PVF3</accession>
<name>A0A067PVF3_9AGAM</name>
<dbReference type="AlphaFoldDB" id="A0A067PVF3"/>
<feature type="compositionally biased region" description="Low complexity" evidence="1">
    <location>
        <begin position="91"/>
        <end position="105"/>
    </location>
</feature>
<dbReference type="OrthoDB" id="3222453at2759"/>
<sequence length="105" mass="11638">MASEIYRSELAILKLGHAVWDPNPNGEYERVRVGDVGYFEDGAFIVLFNVLPATESQSQSKWGFPEDFKPLVLPGRAVREKSPLVPGPYHSESVQEVSASASMTR</sequence>
<evidence type="ECO:0000313" key="2">
    <source>
        <dbReference type="EMBL" id="KDQ54311.1"/>
    </source>
</evidence>
<dbReference type="InParanoid" id="A0A067PVF3"/>
<evidence type="ECO:0000256" key="1">
    <source>
        <dbReference type="SAM" id="MobiDB-lite"/>
    </source>
</evidence>
<proteinExistence type="predicted"/>
<dbReference type="Proteomes" id="UP000027265">
    <property type="component" value="Unassembled WGS sequence"/>
</dbReference>
<dbReference type="EMBL" id="KL197729">
    <property type="protein sequence ID" value="KDQ54311.1"/>
    <property type="molecule type" value="Genomic_DNA"/>
</dbReference>
<evidence type="ECO:0000313" key="3">
    <source>
        <dbReference type="Proteomes" id="UP000027265"/>
    </source>
</evidence>
<organism evidence="2 3">
    <name type="scientific">Jaapia argillacea MUCL 33604</name>
    <dbReference type="NCBI Taxonomy" id="933084"/>
    <lineage>
        <taxon>Eukaryota</taxon>
        <taxon>Fungi</taxon>
        <taxon>Dikarya</taxon>
        <taxon>Basidiomycota</taxon>
        <taxon>Agaricomycotina</taxon>
        <taxon>Agaricomycetes</taxon>
        <taxon>Agaricomycetidae</taxon>
        <taxon>Jaapiales</taxon>
        <taxon>Jaapiaceae</taxon>
        <taxon>Jaapia</taxon>
    </lineage>
</organism>
<feature type="region of interest" description="Disordered" evidence="1">
    <location>
        <begin position="81"/>
        <end position="105"/>
    </location>
</feature>
<dbReference type="HOGENOM" id="CLU_168444_0_0_1"/>
<gene>
    <name evidence="2" type="ORF">JAAARDRAFT_135705</name>
</gene>
<reference evidence="3" key="1">
    <citation type="journal article" date="2014" name="Proc. Natl. Acad. Sci. U.S.A.">
        <title>Extensive sampling of basidiomycete genomes demonstrates inadequacy of the white-rot/brown-rot paradigm for wood decay fungi.</title>
        <authorList>
            <person name="Riley R."/>
            <person name="Salamov A.A."/>
            <person name="Brown D.W."/>
            <person name="Nagy L.G."/>
            <person name="Floudas D."/>
            <person name="Held B.W."/>
            <person name="Levasseur A."/>
            <person name="Lombard V."/>
            <person name="Morin E."/>
            <person name="Otillar R."/>
            <person name="Lindquist E.A."/>
            <person name="Sun H."/>
            <person name="LaButti K.M."/>
            <person name="Schmutz J."/>
            <person name="Jabbour D."/>
            <person name="Luo H."/>
            <person name="Baker S.E."/>
            <person name="Pisabarro A.G."/>
            <person name="Walton J.D."/>
            <person name="Blanchette R.A."/>
            <person name="Henrissat B."/>
            <person name="Martin F."/>
            <person name="Cullen D."/>
            <person name="Hibbett D.S."/>
            <person name="Grigoriev I.V."/>
        </authorList>
    </citation>
    <scope>NUCLEOTIDE SEQUENCE [LARGE SCALE GENOMIC DNA]</scope>
    <source>
        <strain evidence="3">MUCL 33604</strain>
    </source>
</reference>
<keyword evidence="3" id="KW-1185">Reference proteome</keyword>
<protein>
    <submittedName>
        <fullName evidence="2">Uncharacterized protein</fullName>
    </submittedName>
</protein>